<proteinExistence type="predicted"/>
<organism evidence="2">
    <name type="scientific">Sarcoptes scabiei</name>
    <name type="common">Itch mite</name>
    <name type="synonym">Acarus scabiei</name>
    <dbReference type="NCBI Taxonomy" id="52283"/>
    <lineage>
        <taxon>Eukaryota</taxon>
        <taxon>Metazoa</taxon>
        <taxon>Ecdysozoa</taxon>
        <taxon>Arthropoda</taxon>
        <taxon>Chelicerata</taxon>
        <taxon>Arachnida</taxon>
        <taxon>Acari</taxon>
        <taxon>Acariformes</taxon>
        <taxon>Sarcoptiformes</taxon>
        <taxon>Astigmata</taxon>
        <taxon>Psoroptidia</taxon>
        <taxon>Sarcoptoidea</taxon>
        <taxon>Sarcoptidae</taxon>
        <taxon>Sarcoptinae</taxon>
        <taxon>Sarcoptes</taxon>
    </lineage>
</organism>
<feature type="compositionally biased region" description="Acidic residues" evidence="1">
    <location>
        <begin position="44"/>
        <end position="67"/>
    </location>
</feature>
<dbReference type="EnsemblMetazoa" id="SSS_7174s_mrna">
    <property type="protein sequence ID" value="KAF7496181.1"/>
    <property type="gene ID" value="SSS_7174"/>
</dbReference>
<dbReference type="Proteomes" id="UP000070412">
    <property type="component" value="Unassembled WGS sequence"/>
</dbReference>
<feature type="compositionally biased region" description="Polar residues" evidence="1">
    <location>
        <begin position="234"/>
        <end position="259"/>
    </location>
</feature>
<feature type="region of interest" description="Disordered" evidence="1">
    <location>
        <begin position="234"/>
        <end position="282"/>
    </location>
</feature>
<evidence type="ECO:0000256" key="1">
    <source>
        <dbReference type="SAM" id="MobiDB-lite"/>
    </source>
</evidence>
<feature type="compositionally biased region" description="Basic residues" evidence="1">
    <location>
        <begin position="260"/>
        <end position="276"/>
    </location>
</feature>
<evidence type="ECO:0000313" key="3">
    <source>
        <dbReference type="EnsemblMetazoa" id="KAF7496181.1"/>
    </source>
</evidence>
<reference evidence="3" key="3">
    <citation type="submission" date="2022-06" db="UniProtKB">
        <authorList>
            <consortium name="EnsemblMetazoa"/>
        </authorList>
    </citation>
    <scope>IDENTIFICATION</scope>
</reference>
<keyword evidence="4" id="KW-1185">Reference proteome</keyword>
<accession>A0A834RGB0</accession>
<evidence type="ECO:0000313" key="2">
    <source>
        <dbReference type="EMBL" id="KAF7496181.1"/>
    </source>
</evidence>
<name>A0A834RGB0_SARSC</name>
<feature type="region of interest" description="Disordered" evidence="1">
    <location>
        <begin position="39"/>
        <end position="70"/>
    </location>
</feature>
<gene>
    <name evidence="2" type="ORF">SSS_7174</name>
</gene>
<dbReference type="AlphaFoldDB" id="A0A834RGB0"/>
<reference evidence="4" key="1">
    <citation type="journal article" date="2020" name="PLoS Negl. Trop. Dis.">
        <title>High-quality nuclear genome for Sarcoptes scabiei-A critical resource for a neglected parasite.</title>
        <authorList>
            <person name="Korhonen P.K."/>
            <person name="Gasser R.B."/>
            <person name="Ma G."/>
            <person name="Wang T."/>
            <person name="Stroehlein A.J."/>
            <person name="Young N.D."/>
            <person name="Ang C.S."/>
            <person name="Fernando D.D."/>
            <person name="Lu H.C."/>
            <person name="Taylor S."/>
            <person name="Reynolds S.L."/>
            <person name="Mofiz E."/>
            <person name="Najaraj S.H."/>
            <person name="Gowda H."/>
            <person name="Madugundu A."/>
            <person name="Renuse S."/>
            <person name="Holt D."/>
            <person name="Pandey A."/>
            <person name="Papenfuss A.T."/>
            <person name="Fischer K."/>
        </authorList>
    </citation>
    <scope>NUCLEOTIDE SEQUENCE [LARGE SCALE GENOMIC DNA]</scope>
</reference>
<sequence>MITSREEFLTKNQNYSNDSRLINQRDDFLTLNQNDFIHNLPLNDNDDDDDDDEDEEEEEDEVDEDKDDVNHSDQFDCWRFHSEDIKSLADHNQLKLSSKFDSDQIIFDRFGNSRSNFKEKTTKRIVENFSKSLPLKSRPNEKIKSRPPRLKNRIETQLNKTSKFDEKTSTISRKQSVSNRTNIFHYDSKGFKEIKSNFGDEDHSSNIRAETYLNFDSNRFDLISGEEFGQNLTTIRSGGQSSTNLSAFSESSLSNQTNHLKAKSKSSKSKTNRSLKSKGSIIRTPLNATKSNSLGLGHNATDCNGISNSLLSLLPNNEDNLEKILSESYQSTSRISTSCASQQNSKTSSVISSLISNKINKNYINENLNNSIAHNSTNSVPFPLTTPLSIKHSDRSMIPKQSIQISNLDSDFVNVSLSTNQSESINFSTTNVDRPSITFPSDSFATQNLQLQTMATLAARQFLSSGSTLSYPYLNLNDPLSSKLSSIQDDNTLCNKFFRSSDTVTTSNSNMASSIDSDTTANQNLSKNWWKRNGNL</sequence>
<reference evidence="2" key="2">
    <citation type="submission" date="2020-01" db="EMBL/GenBank/DDBJ databases">
        <authorList>
            <person name="Korhonen P.K.K."/>
            <person name="Guangxu M.G."/>
            <person name="Wang T.W."/>
            <person name="Stroehlein A.J.S."/>
            <person name="Young N.D."/>
            <person name="Ang C.-S.A."/>
            <person name="Fernando D.W.F."/>
            <person name="Lu H.L."/>
            <person name="Taylor S.T."/>
            <person name="Ehtesham M.E.M."/>
            <person name="Najaraj S.H.N."/>
            <person name="Harsha G.H.G."/>
            <person name="Madugundu A.M."/>
            <person name="Renuse S.R."/>
            <person name="Holt D.H."/>
            <person name="Pandey A.P."/>
            <person name="Papenfuss A.P."/>
            <person name="Gasser R.B.G."/>
            <person name="Fischer K.F."/>
        </authorList>
    </citation>
    <scope>NUCLEOTIDE SEQUENCE</scope>
    <source>
        <strain evidence="2">SSS_KF_BRIS2020</strain>
    </source>
</reference>
<evidence type="ECO:0000313" key="4">
    <source>
        <dbReference type="Proteomes" id="UP000070412"/>
    </source>
</evidence>
<dbReference type="EMBL" id="WVUK01000023">
    <property type="protein sequence ID" value="KAF7496181.1"/>
    <property type="molecule type" value="Genomic_DNA"/>
</dbReference>
<protein>
    <submittedName>
        <fullName evidence="2 3">Uncharacterized protein</fullName>
    </submittedName>
</protein>